<feature type="compositionally biased region" description="Polar residues" evidence="1">
    <location>
        <begin position="371"/>
        <end position="387"/>
    </location>
</feature>
<dbReference type="KEGG" id="kbi:30205178"/>
<evidence type="ECO:0000313" key="6">
    <source>
        <dbReference type="Proteomes" id="UP000092730"/>
    </source>
</evidence>
<dbReference type="STRING" id="1296100.A0A1B9GE23"/>
<feature type="domain" description="DUF1996" evidence="3">
    <location>
        <begin position="44"/>
        <end position="270"/>
    </location>
</feature>
<reference evidence="4" key="1">
    <citation type="submission" date="2013-07" db="EMBL/GenBank/DDBJ databases">
        <title>The Genome Sequence of Cryptococcus bestiolae CBS10118.</title>
        <authorList>
            <consortium name="The Broad Institute Genome Sequencing Platform"/>
            <person name="Cuomo C."/>
            <person name="Litvintseva A."/>
            <person name="Chen Y."/>
            <person name="Heitman J."/>
            <person name="Sun S."/>
            <person name="Springer D."/>
            <person name="Dromer F."/>
            <person name="Young S.K."/>
            <person name="Zeng Q."/>
            <person name="Gargeya S."/>
            <person name="Fitzgerald M."/>
            <person name="Abouelleil A."/>
            <person name="Alvarado L."/>
            <person name="Berlin A.M."/>
            <person name="Chapman S.B."/>
            <person name="Dewar J."/>
            <person name="Goldberg J."/>
            <person name="Griggs A."/>
            <person name="Gujja S."/>
            <person name="Hansen M."/>
            <person name="Howarth C."/>
            <person name="Imamovic A."/>
            <person name="Larimer J."/>
            <person name="McCowan C."/>
            <person name="Murphy C."/>
            <person name="Pearson M."/>
            <person name="Priest M."/>
            <person name="Roberts A."/>
            <person name="Saif S."/>
            <person name="Shea T."/>
            <person name="Sykes S."/>
            <person name="Wortman J."/>
            <person name="Nusbaum C."/>
            <person name="Birren B."/>
        </authorList>
    </citation>
    <scope>NUCLEOTIDE SEQUENCE [LARGE SCALE GENOMIC DNA]</scope>
    <source>
        <strain evidence="4">CBS 10118</strain>
    </source>
</reference>
<reference evidence="5" key="2">
    <citation type="submission" date="2013-07" db="EMBL/GenBank/DDBJ databases">
        <authorList>
            <consortium name="The Broad Institute Genome Sequencing Platform"/>
            <person name="Cuomo C."/>
            <person name="Litvintseva A."/>
            <person name="Chen Y."/>
            <person name="Heitman J."/>
            <person name="Sun S."/>
            <person name="Springer D."/>
            <person name="Dromer F."/>
            <person name="Young S.K."/>
            <person name="Zeng Q."/>
            <person name="Gargeya S."/>
            <person name="Fitzgerald M."/>
            <person name="Abouelleil A."/>
            <person name="Alvarado L."/>
            <person name="Berlin A.M."/>
            <person name="Chapman S.B."/>
            <person name="Dewar J."/>
            <person name="Goldberg J."/>
            <person name="Griggs A."/>
            <person name="Gujja S."/>
            <person name="Hansen M."/>
            <person name="Howarth C."/>
            <person name="Imamovic A."/>
            <person name="Larimer J."/>
            <person name="McCowan C."/>
            <person name="Murphy C."/>
            <person name="Pearson M."/>
            <person name="Priest M."/>
            <person name="Roberts A."/>
            <person name="Saif S."/>
            <person name="Shea T."/>
            <person name="Sykes S."/>
            <person name="Wortman J."/>
            <person name="Nusbaum C."/>
            <person name="Birren B."/>
        </authorList>
    </citation>
    <scope>NUCLEOTIDE SEQUENCE</scope>
    <source>
        <strain evidence="5">CBS 10118</strain>
    </source>
</reference>
<evidence type="ECO:0000313" key="5">
    <source>
        <dbReference type="EMBL" id="WVW80117.1"/>
    </source>
</evidence>
<gene>
    <name evidence="4" type="ORF">I302_00779</name>
    <name evidence="5" type="ORF">I302_102092</name>
</gene>
<feature type="compositionally biased region" description="Basic residues" evidence="1">
    <location>
        <begin position="484"/>
        <end position="493"/>
    </location>
</feature>
<proteinExistence type="predicted"/>
<dbReference type="EMBL" id="KI894018">
    <property type="protein sequence ID" value="OCF29279.1"/>
    <property type="molecule type" value="Genomic_DNA"/>
</dbReference>
<organism evidence="4">
    <name type="scientific">Kwoniella bestiolae CBS 10118</name>
    <dbReference type="NCBI Taxonomy" id="1296100"/>
    <lineage>
        <taxon>Eukaryota</taxon>
        <taxon>Fungi</taxon>
        <taxon>Dikarya</taxon>
        <taxon>Basidiomycota</taxon>
        <taxon>Agaricomycotina</taxon>
        <taxon>Tremellomycetes</taxon>
        <taxon>Tremellales</taxon>
        <taxon>Cryptococcaceae</taxon>
        <taxon>Kwoniella</taxon>
    </lineage>
</organism>
<evidence type="ECO:0000256" key="2">
    <source>
        <dbReference type="SAM" id="SignalP"/>
    </source>
</evidence>
<dbReference type="PANTHER" id="PTHR43662:SF3">
    <property type="entry name" value="DOMAIN PROTEIN, PUTATIVE (AFU_ORTHOLOGUE AFUA_6G11970)-RELATED"/>
    <property type="match status" value="1"/>
</dbReference>
<evidence type="ECO:0000259" key="3">
    <source>
        <dbReference type="Pfam" id="PF09362"/>
    </source>
</evidence>
<keyword evidence="6" id="KW-1185">Reference proteome</keyword>
<dbReference type="EMBL" id="CP144541">
    <property type="protein sequence ID" value="WVW80117.1"/>
    <property type="molecule type" value="Genomic_DNA"/>
</dbReference>
<feature type="region of interest" description="Disordered" evidence="1">
    <location>
        <begin position="462"/>
        <end position="493"/>
    </location>
</feature>
<dbReference type="Pfam" id="PF09362">
    <property type="entry name" value="DUF1996"/>
    <property type="match status" value="1"/>
</dbReference>
<dbReference type="VEuPathDB" id="FungiDB:I302_00779"/>
<feature type="chain" id="PRO_5042335026" description="DUF1996 domain-containing protein" evidence="2">
    <location>
        <begin position="25"/>
        <end position="493"/>
    </location>
</feature>
<protein>
    <recommendedName>
        <fullName evidence="3">DUF1996 domain-containing protein</fullName>
    </recommendedName>
</protein>
<feature type="signal peptide" evidence="2">
    <location>
        <begin position="1"/>
        <end position="24"/>
    </location>
</feature>
<reference evidence="5" key="4">
    <citation type="submission" date="2024-02" db="EMBL/GenBank/DDBJ databases">
        <title>Comparative genomics of Cryptococcus and Kwoniella reveals pathogenesis evolution and contrasting modes of karyotype evolution via chromosome fusion or intercentromeric recombination.</title>
        <authorList>
            <person name="Coelho M.A."/>
            <person name="David-Palma M."/>
            <person name="Shea T."/>
            <person name="Bowers K."/>
            <person name="McGinley-Smith S."/>
            <person name="Mohammad A.W."/>
            <person name="Gnirke A."/>
            <person name="Yurkov A.M."/>
            <person name="Nowrousian M."/>
            <person name="Sun S."/>
            <person name="Cuomo C.A."/>
            <person name="Heitman J."/>
        </authorList>
    </citation>
    <scope>NUCLEOTIDE SEQUENCE</scope>
    <source>
        <strain evidence="5">CBS 10118</strain>
    </source>
</reference>
<name>A0A1B9GE23_9TREE</name>
<evidence type="ECO:0000313" key="4">
    <source>
        <dbReference type="EMBL" id="OCF29279.1"/>
    </source>
</evidence>
<dbReference type="RefSeq" id="XP_019050349.1">
    <property type="nucleotide sequence ID" value="XM_019187471.1"/>
</dbReference>
<dbReference type="GeneID" id="30205178"/>
<dbReference type="AlphaFoldDB" id="A0A1B9GE23"/>
<dbReference type="OrthoDB" id="74764at2759"/>
<feature type="region of interest" description="Disordered" evidence="1">
    <location>
        <begin position="369"/>
        <end position="389"/>
    </location>
</feature>
<accession>A0A1B9GE23</accession>
<dbReference type="PANTHER" id="PTHR43662">
    <property type="match status" value="1"/>
</dbReference>
<evidence type="ECO:0000256" key="1">
    <source>
        <dbReference type="SAM" id="MobiDB-lite"/>
    </source>
</evidence>
<dbReference type="InterPro" id="IPR018535">
    <property type="entry name" value="DUF1996"/>
</dbReference>
<keyword evidence="2" id="KW-0732">Signal</keyword>
<reference evidence="4" key="3">
    <citation type="submission" date="2014-01" db="EMBL/GenBank/DDBJ databases">
        <title>Evolution of pathogenesis and genome organization in the Tremellales.</title>
        <authorList>
            <person name="Cuomo C."/>
            <person name="Litvintseva A."/>
            <person name="Heitman J."/>
            <person name="Chen Y."/>
            <person name="Sun S."/>
            <person name="Springer D."/>
            <person name="Dromer F."/>
            <person name="Young S."/>
            <person name="Zeng Q."/>
            <person name="Chapman S."/>
            <person name="Gujja S."/>
            <person name="Saif S."/>
            <person name="Birren B."/>
        </authorList>
    </citation>
    <scope>NUCLEOTIDE SEQUENCE</scope>
    <source>
        <strain evidence="4">CBS 10118</strain>
    </source>
</reference>
<dbReference type="Proteomes" id="UP000092730">
    <property type="component" value="Chromosome 1"/>
</dbReference>
<sequence>MISPRNALAIILLMAISHLPSTQAVYVDLLFTEDFFPLINTRLDPLVTPGKVSTHVHHVVGGSAFSADQTYQSSRDAKCTTSNLSCDLSNYWAPQLYYKWKNGTFTAITGDGMSTYWKYPLTNTDRSDPFAEIPDDFRMLGGDINRNDVDPYKAVSFLCIDKEGVYGAYEHMPTDRECLVLRPQLHFPECWNGVDAYKADNSHVAYPVDAVPEGGKCPEGYKKIPHVFLESTYHITPENVGEGYEWYPGCFVLANGDYHGYSFHADWLIGFPHNFLTDAFHECYDTNLGEFIKDCSYIQQYRGNLNGDCIAEGDVVNELVGQHAAIPALPAGYVERAAIVKVSEAGGWYCVRGDCTDYHGSDVVVSRSSDEASSGATSESTIHSVTSIPAPGGNLETTISIPSIPPITLLPIAPSIPQSPDALIDTASTSTIYSVTSPPASEGGLETSMSIPSIPPITITPTAPSQASPAVEPAIPHGLESHLNYRRSGKRRM</sequence>